<evidence type="ECO:0000313" key="2">
    <source>
        <dbReference type="EMBL" id="GGH80255.1"/>
    </source>
</evidence>
<dbReference type="InterPro" id="IPR029079">
    <property type="entry name" value="Imm43"/>
</dbReference>
<comment type="caution">
    <text evidence="2">The sequence shown here is derived from an EMBL/GenBank/DDBJ whole genome shotgun (WGS) entry which is preliminary data.</text>
</comment>
<dbReference type="EMBL" id="BMIB01000005">
    <property type="protein sequence ID" value="GGH80255.1"/>
    <property type="molecule type" value="Genomic_DNA"/>
</dbReference>
<gene>
    <name evidence="2" type="ORF">GCM10011379_50860</name>
</gene>
<dbReference type="AlphaFoldDB" id="A0A917J4U2"/>
<proteinExistence type="predicted"/>
<evidence type="ECO:0000259" key="1">
    <source>
        <dbReference type="Pfam" id="PF15570"/>
    </source>
</evidence>
<protein>
    <recommendedName>
        <fullName evidence="1">Immunity protein 43 domain-containing protein</fullName>
    </recommendedName>
</protein>
<accession>A0A917J4U2</accession>
<organism evidence="2 3">
    <name type="scientific">Filimonas zeae</name>
    <dbReference type="NCBI Taxonomy" id="1737353"/>
    <lineage>
        <taxon>Bacteria</taxon>
        <taxon>Pseudomonadati</taxon>
        <taxon>Bacteroidota</taxon>
        <taxon>Chitinophagia</taxon>
        <taxon>Chitinophagales</taxon>
        <taxon>Chitinophagaceae</taxon>
        <taxon>Filimonas</taxon>
    </lineage>
</organism>
<reference evidence="2" key="1">
    <citation type="journal article" date="2014" name="Int. J. Syst. Evol. Microbiol.">
        <title>Complete genome sequence of Corynebacterium casei LMG S-19264T (=DSM 44701T), isolated from a smear-ripened cheese.</title>
        <authorList>
            <consortium name="US DOE Joint Genome Institute (JGI-PGF)"/>
            <person name="Walter F."/>
            <person name="Albersmeier A."/>
            <person name="Kalinowski J."/>
            <person name="Ruckert C."/>
        </authorList>
    </citation>
    <scope>NUCLEOTIDE SEQUENCE</scope>
    <source>
        <strain evidence="2">CGMCC 1.15290</strain>
    </source>
</reference>
<evidence type="ECO:0000313" key="3">
    <source>
        <dbReference type="Proteomes" id="UP000627292"/>
    </source>
</evidence>
<dbReference type="Proteomes" id="UP000627292">
    <property type="component" value="Unassembled WGS sequence"/>
</dbReference>
<dbReference type="Pfam" id="PF15570">
    <property type="entry name" value="Imm43"/>
    <property type="match status" value="1"/>
</dbReference>
<reference evidence="2" key="2">
    <citation type="submission" date="2020-09" db="EMBL/GenBank/DDBJ databases">
        <authorList>
            <person name="Sun Q."/>
            <person name="Zhou Y."/>
        </authorList>
    </citation>
    <scope>NUCLEOTIDE SEQUENCE</scope>
    <source>
        <strain evidence="2">CGMCC 1.15290</strain>
    </source>
</reference>
<keyword evidence="3" id="KW-1185">Reference proteome</keyword>
<feature type="domain" description="Immunity protein 43" evidence="1">
    <location>
        <begin position="2"/>
        <end position="70"/>
    </location>
</feature>
<sequence length="80" mass="9548">MKDFFLYPNLTLKTPVEGKGIFALFSFCYNETLVFTKEVKDEILARFYAPGIYKAEDYPSVFNNQYKWDVVPFENEYKQH</sequence>
<name>A0A917J4U2_9BACT</name>